<dbReference type="PANTHER" id="PTHR12849">
    <property type="entry name" value="RNA LARIAT DEBRANCHING ENZYME"/>
    <property type="match status" value="1"/>
</dbReference>
<evidence type="ECO:0000313" key="16">
    <source>
        <dbReference type="Proteomes" id="UP000076761"/>
    </source>
</evidence>
<evidence type="ECO:0000256" key="1">
    <source>
        <dbReference type="ARBA" id="ARBA00001936"/>
    </source>
</evidence>
<dbReference type="Pfam" id="PF00149">
    <property type="entry name" value="Metallophos"/>
    <property type="match status" value="1"/>
</dbReference>
<evidence type="ECO:0000256" key="12">
    <source>
        <dbReference type="ARBA" id="ARBA00023242"/>
    </source>
</evidence>
<dbReference type="Pfam" id="PF05011">
    <property type="entry name" value="DBR1"/>
    <property type="match status" value="1"/>
</dbReference>
<feature type="domain" description="Lariat debranching enzyme C-terminal" evidence="14">
    <location>
        <begin position="304"/>
        <end position="447"/>
    </location>
</feature>
<keyword evidence="12" id="KW-0539">Nucleus</keyword>
<keyword evidence="6" id="KW-0507">mRNA processing</keyword>
<dbReference type="InterPro" id="IPR029052">
    <property type="entry name" value="Metallo-depent_PP-like"/>
</dbReference>
<dbReference type="FunFam" id="3.60.21.10:FF:000035">
    <property type="entry name" value="Lariat debranching enzyme"/>
    <property type="match status" value="1"/>
</dbReference>
<evidence type="ECO:0000256" key="11">
    <source>
        <dbReference type="ARBA" id="ARBA00023211"/>
    </source>
</evidence>
<dbReference type="AlphaFoldDB" id="A0A165MMU7"/>
<keyword evidence="8" id="KW-0378">Hydrolase</keyword>
<comment type="cofactor">
    <cofactor evidence="1">
        <name>Mn(2+)</name>
        <dbReference type="ChEBI" id="CHEBI:29035"/>
    </cofactor>
</comment>
<feature type="compositionally biased region" description="Polar residues" evidence="13">
    <location>
        <begin position="457"/>
        <end position="479"/>
    </location>
</feature>
<evidence type="ECO:0000256" key="10">
    <source>
        <dbReference type="ARBA" id="ARBA00023004"/>
    </source>
</evidence>
<feature type="compositionally biased region" description="Acidic residues" evidence="13">
    <location>
        <begin position="290"/>
        <end position="303"/>
    </location>
</feature>
<accession>A0A165MMU7</accession>
<dbReference type="CDD" id="cd00844">
    <property type="entry name" value="MPP_Dbr1_N"/>
    <property type="match status" value="1"/>
</dbReference>
<dbReference type="SUPFAM" id="SSF56300">
    <property type="entry name" value="Metallo-dependent phosphatases"/>
    <property type="match status" value="1"/>
</dbReference>
<dbReference type="InterPro" id="IPR007708">
    <property type="entry name" value="DBR1_C"/>
</dbReference>
<dbReference type="STRING" id="1314782.A0A165MMU7"/>
<dbReference type="InParanoid" id="A0A165MMU7"/>
<dbReference type="InterPro" id="IPR004843">
    <property type="entry name" value="Calcineurin-like_PHP"/>
</dbReference>
<sequence>MKVRTFLQKIAVEGCCHGELDNIYGEISRLERQNNYKVDLLLICGDFQAIRNHRDLKCMAVPDKYKRLGEFHKYYTGQKTAPVLTIFIGGNHEASNYLWELYHGGWVAPNIYYLGHAGCVQVNGVRIAGASGIFKPQDYRQGHWEMLPYDKSSMRTIYHVREFDVRRLFLLSSPDIFISHDWPTSITRHGNQEDLLHRKPFFREDIYSGKLGSPPMMSLLMALKPKWWFAAHLHCRFEARVVHSAGQGEGVKKVERVENPDEIVIDEDEDEVAGESGEGFGEEKKKASDNPDEITLDDEEEDVVAPPRPPAVTKFLALDKCLPKRQYLEIVDIDAPIPVQPGITPKLAFDPEWLAITRALQPWFSTSQRQTPFPEEARAREMVKKELAWVEKEVLGTEKGKEVCECQSFVVTAPGPQPKENKNQMPPFYPNPQTDAFCSMLGIENKVNASAGDVPSPQVNADLTGSATGPAQSQSTAGSTADLASAGHQS</sequence>
<dbReference type="OrthoDB" id="407609at2759"/>
<feature type="region of interest" description="Disordered" evidence="13">
    <location>
        <begin position="448"/>
        <end position="490"/>
    </location>
</feature>
<dbReference type="FunCoup" id="A0A165MMU7">
    <property type="interactions" value="703"/>
</dbReference>
<comment type="cofactor">
    <cofactor evidence="2">
        <name>Zn(2+)</name>
        <dbReference type="ChEBI" id="CHEBI:29105"/>
    </cofactor>
</comment>
<keyword evidence="10" id="KW-0408">Iron</keyword>
<evidence type="ECO:0000256" key="3">
    <source>
        <dbReference type="ARBA" id="ARBA00001954"/>
    </source>
</evidence>
<proteinExistence type="inferred from homology"/>
<evidence type="ECO:0000256" key="9">
    <source>
        <dbReference type="ARBA" id="ARBA00022833"/>
    </source>
</evidence>
<comment type="subcellular location">
    <subcellularLocation>
        <location evidence="4">Nucleus</location>
    </subcellularLocation>
</comment>
<dbReference type="Proteomes" id="UP000076761">
    <property type="component" value="Unassembled WGS sequence"/>
</dbReference>
<dbReference type="GO" id="GO:0008419">
    <property type="term" value="F:RNA lariat debranching enzyme activity"/>
    <property type="evidence" value="ECO:0007669"/>
    <property type="project" value="UniProtKB-ARBA"/>
</dbReference>
<reference evidence="15 16" key="1">
    <citation type="journal article" date="2016" name="Mol. Biol. Evol.">
        <title>Comparative Genomics of Early-Diverging Mushroom-Forming Fungi Provides Insights into the Origins of Lignocellulose Decay Capabilities.</title>
        <authorList>
            <person name="Nagy L.G."/>
            <person name="Riley R."/>
            <person name="Tritt A."/>
            <person name="Adam C."/>
            <person name="Daum C."/>
            <person name="Floudas D."/>
            <person name="Sun H."/>
            <person name="Yadav J.S."/>
            <person name="Pangilinan J."/>
            <person name="Larsson K.H."/>
            <person name="Matsuura K."/>
            <person name="Barry K."/>
            <person name="Labutti K."/>
            <person name="Kuo R."/>
            <person name="Ohm R.A."/>
            <person name="Bhattacharya S.S."/>
            <person name="Shirouzu T."/>
            <person name="Yoshinaga Y."/>
            <person name="Martin F.M."/>
            <person name="Grigoriev I.V."/>
            <person name="Hibbett D.S."/>
        </authorList>
    </citation>
    <scope>NUCLEOTIDE SEQUENCE [LARGE SCALE GENOMIC DNA]</scope>
    <source>
        <strain evidence="15 16">HHB14362 ss-1</strain>
    </source>
</reference>
<keyword evidence="16" id="KW-1185">Reference proteome</keyword>
<dbReference type="GO" id="GO:0046872">
    <property type="term" value="F:metal ion binding"/>
    <property type="evidence" value="ECO:0007669"/>
    <property type="project" value="UniProtKB-KW"/>
</dbReference>
<dbReference type="GO" id="GO:0005634">
    <property type="term" value="C:nucleus"/>
    <property type="evidence" value="ECO:0007669"/>
    <property type="project" value="UniProtKB-SubCell"/>
</dbReference>
<gene>
    <name evidence="15" type="ORF">NEOLEDRAFT_1184179</name>
</gene>
<name>A0A165MMU7_9AGAM</name>
<evidence type="ECO:0000256" key="6">
    <source>
        <dbReference type="ARBA" id="ARBA00022664"/>
    </source>
</evidence>
<evidence type="ECO:0000313" key="15">
    <source>
        <dbReference type="EMBL" id="KZT18545.1"/>
    </source>
</evidence>
<dbReference type="InterPro" id="IPR041816">
    <property type="entry name" value="Dbr1_N"/>
</dbReference>
<dbReference type="EMBL" id="KV425673">
    <property type="protein sequence ID" value="KZT18545.1"/>
    <property type="molecule type" value="Genomic_DNA"/>
</dbReference>
<evidence type="ECO:0000259" key="14">
    <source>
        <dbReference type="SMART" id="SM01124"/>
    </source>
</evidence>
<keyword evidence="9" id="KW-0862">Zinc</keyword>
<protein>
    <submittedName>
        <fullName evidence="15">DBR1-domain-containing protein</fullName>
    </submittedName>
</protein>
<keyword evidence="11" id="KW-0464">Manganese</keyword>
<comment type="similarity">
    <text evidence="5">Belongs to the lariat debranching enzyme family.</text>
</comment>
<feature type="region of interest" description="Disordered" evidence="13">
    <location>
        <begin position="265"/>
        <end position="307"/>
    </location>
</feature>
<evidence type="ECO:0000256" key="2">
    <source>
        <dbReference type="ARBA" id="ARBA00001947"/>
    </source>
</evidence>
<dbReference type="PANTHER" id="PTHR12849:SF0">
    <property type="entry name" value="LARIAT DEBRANCHING ENZYME"/>
    <property type="match status" value="1"/>
</dbReference>
<evidence type="ECO:0000256" key="8">
    <source>
        <dbReference type="ARBA" id="ARBA00022801"/>
    </source>
</evidence>
<keyword evidence="7" id="KW-0479">Metal-binding</keyword>
<dbReference type="GO" id="GO:0000398">
    <property type="term" value="P:mRNA splicing, via spliceosome"/>
    <property type="evidence" value="ECO:0007669"/>
    <property type="project" value="TreeGrafter"/>
</dbReference>
<evidence type="ECO:0000256" key="7">
    <source>
        <dbReference type="ARBA" id="ARBA00022723"/>
    </source>
</evidence>
<dbReference type="SMART" id="SM01124">
    <property type="entry name" value="DBR1"/>
    <property type="match status" value="1"/>
</dbReference>
<comment type="cofactor">
    <cofactor evidence="3">
        <name>Fe(2+)</name>
        <dbReference type="ChEBI" id="CHEBI:29033"/>
    </cofactor>
</comment>
<dbReference type="Gene3D" id="3.60.21.10">
    <property type="match status" value="1"/>
</dbReference>
<evidence type="ECO:0000256" key="5">
    <source>
        <dbReference type="ARBA" id="ARBA00006045"/>
    </source>
</evidence>
<evidence type="ECO:0000256" key="4">
    <source>
        <dbReference type="ARBA" id="ARBA00004123"/>
    </source>
</evidence>
<organism evidence="15 16">
    <name type="scientific">Neolentinus lepideus HHB14362 ss-1</name>
    <dbReference type="NCBI Taxonomy" id="1314782"/>
    <lineage>
        <taxon>Eukaryota</taxon>
        <taxon>Fungi</taxon>
        <taxon>Dikarya</taxon>
        <taxon>Basidiomycota</taxon>
        <taxon>Agaricomycotina</taxon>
        <taxon>Agaricomycetes</taxon>
        <taxon>Gloeophyllales</taxon>
        <taxon>Gloeophyllaceae</taxon>
        <taxon>Neolentinus</taxon>
    </lineage>
</organism>
<evidence type="ECO:0000256" key="13">
    <source>
        <dbReference type="SAM" id="MobiDB-lite"/>
    </source>
</evidence>